<sequence>HELIQKDLNEIWEALPPEENGTPAYLRCRVLYGTMKTFLQKADMSSDPEKVYFEIKKMAKTLREYLQALSPEKSIPKQAVDALDELENTVMRLIVPG</sequence>
<protein>
    <submittedName>
        <fullName evidence="1">Uncharacterized protein</fullName>
    </submittedName>
</protein>
<dbReference type="OrthoDB" id="3778493at2759"/>
<dbReference type="AlphaFoldDB" id="A0A9P4R7D5"/>
<reference evidence="1" key="1">
    <citation type="journal article" date="2020" name="Stud. Mycol.">
        <title>101 Dothideomycetes genomes: a test case for predicting lifestyles and emergence of pathogens.</title>
        <authorList>
            <person name="Haridas S."/>
            <person name="Albert R."/>
            <person name="Binder M."/>
            <person name="Bloem J."/>
            <person name="Labutti K."/>
            <person name="Salamov A."/>
            <person name="Andreopoulos B."/>
            <person name="Baker S."/>
            <person name="Barry K."/>
            <person name="Bills G."/>
            <person name="Bluhm B."/>
            <person name="Cannon C."/>
            <person name="Castanera R."/>
            <person name="Culley D."/>
            <person name="Daum C."/>
            <person name="Ezra D."/>
            <person name="Gonzalez J."/>
            <person name="Henrissat B."/>
            <person name="Kuo A."/>
            <person name="Liang C."/>
            <person name="Lipzen A."/>
            <person name="Lutzoni F."/>
            <person name="Magnuson J."/>
            <person name="Mondo S."/>
            <person name="Nolan M."/>
            <person name="Ohm R."/>
            <person name="Pangilinan J."/>
            <person name="Park H.-J."/>
            <person name="Ramirez L."/>
            <person name="Alfaro M."/>
            <person name="Sun H."/>
            <person name="Tritt A."/>
            <person name="Yoshinaga Y."/>
            <person name="Zwiers L.-H."/>
            <person name="Turgeon B."/>
            <person name="Goodwin S."/>
            <person name="Spatafora J."/>
            <person name="Crous P."/>
            <person name="Grigoriev I."/>
        </authorList>
    </citation>
    <scope>NUCLEOTIDE SEQUENCE</scope>
    <source>
        <strain evidence="1">CBS 125425</strain>
    </source>
</reference>
<dbReference type="Proteomes" id="UP000799444">
    <property type="component" value="Unassembled WGS sequence"/>
</dbReference>
<dbReference type="EMBL" id="ML996113">
    <property type="protein sequence ID" value="KAF2737811.1"/>
    <property type="molecule type" value="Genomic_DNA"/>
</dbReference>
<evidence type="ECO:0000313" key="1">
    <source>
        <dbReference type="EMBL" id="KAF2737811.1"/>
    </source>
</evidence>
<feature type="non-terminal residue" evidence="1">
    <location>
        <position position="1"/>
    </location>
</feature>
<keyword evidence="2" id="KW-1185">Reference proteome</keyword>
<organism evidence="1 2">
    <name type="scientific">Polyplosphaeria fusca</name>
    <dbReference type="NCBI Taxonomy" id="682080"/>
    <lineage>
        <taxon>Eukaryota</taxon>
        <taxon>Fungi</taxon>
        <taxon>Dikarya</taxon>
        <taxon>Ascomycota</taxon>
        <taxon>Pezizomycotina</taxon>
        <taxon>Dothideomycetes</taxon>
        <taxon>Pleosporomycetidae</taxon>
        <taxon>Pleosporales</taxon>
        <taxon>Tetraplosphaeriaceae</taxon>
        <taxon>Polyplosphaeria</taxon>
    </lineage>
</organism>
<accession>A0A9P4R7D5</accession>
<comment type="caution">
    <text evidence="1">The sequence shown here is derived from an EMBL/GenBank/DDBJ whole genome shotgun (WGS) entry which is preliminary data.</text>
</comment>
<feature type="non-terminal residue" evidence="1">
    <location>
        <position position="97"/>
    </location>
</feature>
<evidence type="ECO:0000313" key="2">
    <source>
        <dbReference type="Proteomes" id="UP000799444"/>
    </source>
</evidence>
<name>A0A9P4R7D5_9PLEO</name>
<gene>
    <name evidence="1" type="ORF">EJ04DRAFT_420965</name>
</gene>
<proteinExistence type="predicted"/>